<evidence type="ECO:0008006" key="4">
    <source>
        <dbReference type="Google" id="ProtNLM"/>
    </source>
</evidence>
<evidence type="ECO:0000313" key="3">
    <source>
        <dbReference type="Proteomes" id="UP000176822"/>
    </source>
</evidence>
<reference evidence="2 3" key="1">
    <citation type="journal article" date="2016" name="Nat. Commun.">
        <title>Thousands of microbial genomes shed light on interconnected biogeochemical processes in an aquifer system.</title>
        <authorList>
            <person name="Anantharaman K."/>
            <person name="Brown C.T."/>
            <person name="Hug L.A."/>
            <person name="Sharon I."/>
            <person name="Castelle C.J."/>
            <person name="Probst A.J."/>
            <person name="Thomas B.C."/>
            <person name="Singh A."/>
            <person name="Wilkins M.J."/>
            <person name="Karaoz U."/>
            <person name="Brodie E.L."/>
            <person name="Williams K.H."/>
            <person name="Hubbard S.S."/>
            <person name="Banfield J.F."/>
        </authorList>
    </citation>
    <scope>NUCLEOTIDE SEQUENCE [LARGE SCALE GENOMIC DNA]</scope>
</reference>
<dbReference type="EMBL" id="MEXM01000043">
    <property type="protein sequence ID" value="OGD00223.1"/>
    <property type="molecule type" value="Genomic_DNA"/>
</dbReference>
<evidence type="ECO:0000256" key="1">
    <source>
        <dbReference type="SAM" id="Phobius"/>
    </source>
</evidence>
<organism evidence="2 3">
    <name type="scientific">Candidatus Amesbacteria bacterium RIFCSPLOWO2_01_FULL_47_33</name>
    <dbReference type="NCBI Taxonomy" id="1797258"/>
    <lineage>
        <taxon>Bacteria</taxon>
        <taxon>Candidatus Amesiibacteriota</taxon>
    </lineage>
</organism>
<dbReference type="Proteomes" id="UP000176822">
    <property type="component" value="Unassembled WGS sequence"/>
</dbReference>
<sequence>MKCPDCGQVLNQVEVEELDKSFRCDNCGGFWMQGWVINRVSTGQMKTLEKNSNSVTTPAVRKCPVDGTEMSKPREGESFPAQLGLVKCPQCNMWWVPGNDLFELAQAYKAKKDYQMFWNKPAEWTAWAMPVVTVLLLTLGVAGGVYMVRYRQQAIITADSGIISFAAVYTGQGQATVSFKSQQEVKFIEYRQENAVEWLPAPVILTGKLYITRLSGLTEGGSYEIRIGDKIFRLLTVVAQPN</sequence>
<evidence type="ECO:0000313" key="2">
    <source>
        <dbReference type="EMBL" id="OGD00223.1"/>
    </source>
</evidence>
<accession>A0A1F4Z1W4</accession>
<protein>
    <recommendedName>
        <fullName evidence="4">Transcription factor zinc-finger domain-containing protein</fullName>
    </recommendedName>
</protein>
<keyword evidence="1" id="KW-1133">Transmembrane helix</keyword>
<gene>
    <name evidence="2" type="ORF">A2972_05015</name>
</gene>
<name>A0A1F4Z1W4_9BACT</name>
<dbReference type="AlphaFoldDB" id="A0A1F4Z1W4"/>
<comment type="caution">
    <text evidence="2">The sequence shown here is derived from an EMBL/GenBank/DDBJ whole genome shotgun (WGS) entry which is preliminary data.</text>
</comment>
<keyword evidence="1" id="KW-0472">Membrane</keyword>
<keyword evidence="1" id="KW-0812">Transmembrane</keyword>
<proteinExistence type="predicted"/>
<feature type="transmembrane region" description="Helical" evidence="1">
    <location>
        <begin position="124"/>
        <end position="148"/>
    </location>
</feature>